<evidence type="ECO:0000313" key="5">
    <source>
        <dbReference type="EMBL" id="MFC5744517.1"/>
    </source>
</evidence>
<dbReference type="CDD" id="cd00830">
    <property type="entry name" value="KAS_III"/>
    <property type="match status" value="1"/>
</dbReference>
<dbReference type="InterPro" id="IPR013747">
    <property type="entry name" value="ACP_syn_III_C"/>
</dbReference>
<dbReference type="Gene3D" id="3.40.47.10">
    <property type="match status" value="2"/>
</dbReference>
<protein>
    <submittedName>
        <fullName evidence="5">3-oxoacyl-ACP synthase III family protein</fullName>
    </submittedName>
</protein>
<proteinExistence type="predicted"/>
<keyword evidence="2" id="KW-0012">Acyltransferase</keyword>
<sequence>MSTTYTRLAAVAAHLPETTLTTAELEERLAERNPGLDLPRGLILDGSGVRRRHVADPSDRPSDLAAAAGRKLLDEHGVHPGDLDLIIYAGVSSDLVEPATGHVVAAKLGADCPVFDVRNACNSVLNAIEVADTLIGGGRYRRVLICCGELPSAITPWTVGGTEEFFTVAASYTVSDAGAALLLEAGGSPGVLAHAFTAYSAAWEAAVVPVLDFNSDPLAGPPRLGPLVVSGVKLLGGFEKIDSTVFHKPLADLGLTWDDMAAICVHQASLPMLWKFCDHVGIPPGKVVVTIAQHGNMVAATLPVQLAMAVESGRVRRGDLVAMIGLASGVSAGIAVVRW</sequence>
<evidence type="ECO:0000256" key="1">
    <source>
        <dbReference type="ARBA" id="ARBA00022679"/>
    </source>
</evidence>
<dbReference type="Proteomes" id="UP001596074">
    <property type="component" value="Unassembled WGS sequence"/>
</dbReference>
<dbReference type="PANTHER" id="PTHR34069">
    <property type="entry name" value="3-OXOACYL-[ACYL-CARRIER-PROTEIN] SYNTHASE 3"/>
    <property type="match status" value="1"/>
</dbReference>
<keyword evidence="6" id="KW-1185">Reference proteome</keyword>
<name>A0ABW0ZPG2_9ACTN</name>
<feature type="domain" description="Beta-ketoacyl-[acyl-carrier-protein] synthase III C-terminal" evidence="3">
    <location>
        <begin position="250"/>
        <end position="339"/>
    </location>
</feature>
<evidence type="ECO:0000313" key="6">
    <source>
        <dbReference type="Proteomes" id="UP001596074"/>
    </source>
</evidence>
<evidence type="ECO:0000259" key="4">
    <source>
        <dbReference type="Pfam" id="PF08545"/>
    </source>
</evidence>
<dbReference type="EMBL" id="JBHSON010000003">
    <property type="protein sequence ID" value="MFC5744517.1"/>
    <property type="molecule type" value="Genomic_DNA"/>
</dbReference>
<comment type="caution">
    <text evidence="5">The sequence shown here is derived from an EMBL/GenBank/DDBJ whole genome shotgun (WGS) entry which is preliminary data.</text>
</comment>
<dbReference type="Pfam" id="PF08541">
    <property type="entry name" value="ACP_syn_III_C"/>
    <property type="match status" value="1"/>
</dbReference>
<keyword evidence="1" id="KW-0808">Transferase</keyword>
<dbReference type="SUPFAM" id="SSF53901">
    <property type="entry name" value="Thiolase-like"/>
    <property type="match status" value="1"/>
</dbReference>
<dbReference type="RefSeq" id="WP_378279754.1">
    <property type="nucleotide sequence ID" value="NZ_JBHSON010000003.1"/>
</dbReference>
<evidence type="ECO:0000256" key="2">
    <source>
        <dbReference type="ARBA" id="ARBA00023315"/>
    </source>
</evidence>
<dbReference type="PANTHER" id="PTHR34069:SF3">
    <property type="entry name" value="ACYL-COA:ACYL-COA ALKYLTRANSFERASE"/>
    <property type="match status" value="1"/>
</dbReference>
<organism evidence="5 6">
    <name type="scientific">Actinomadura rugatobispora</name>
    <dbReference type="NCBI Taxonomy" id="1994"/>
    <lineage>
        <taxon>Bacteria</taxon>
        <taxon>Bacillati</taxon>
        <taxon>Actinomycetota</taxon>
        <taxon>Actinomycetes</taxon>
        <taxon>Streptosporangiales</taxon>
        <taxon>Thermomonosporaceae</taxon>
        <taxon>Actinomadura</taxon>
    </lineage>
</organism>
<reference evidence="6" key="1">
    <citation type="journal article" date="2019" name="Int. J. Syst. Evol. Microbiol.">
        <title>The Global Catalogue of Microorganisms (GCM) 10K type strain sequencing project: providing services to taxonomists for standard genome sequencing and annotation.</title>
        <authorList>
            <consortium name="The Broad Institute Genomics Platform"/>
            <consortium name="The Broad Institute Genome Sequencing Center for Infectious Disease"/>
            <person name="Wu L."/>
            <person name="Ma J."/>
        </authorList>
    </citation>
    <scope>NUCLEOTIDE SEQUENCE [LARGE SCALE GENOMIC DNA]</scope>
    <source>
        <strain evidence="6">KCTC 42087</strain>
    </source>
</reference>
<feature type="domain" description="Beta-ketoacyl-[acyl-carrier-protein] synthase III N-terminal" evidence="4">
    <location>
        <begin position="115"/>
        <end position="196"/>
    </location>
</feature>
<evidence type="ECO:0000259" key="3">
    <source>
        <dbReference type="Pfam" id="PF08541"/>
    </source>
</evidence>
<gene>
    <name evidence="5" type="ORF">ACFPZN_02695</name>
</gene>
<dbReference type="InterPro" id="IPR016039">
    <property type="entry name" value="Thiolase-like"/>
</dbReference>
<dbReference type="Pfam" id="PF08545">
    <property type="entry name" value="ACP_syn_III"/>
    <property type="match status" value="1"/>
</dbReference>
<dbReference type="InterPro" id="IPR013751">
    <property type="entry name" value="ACP_syn_III_N"/>
</dbReference>
<accession>A0ABW0ZPG2</accession>